<dbReference type="GeneID" id="117575403"/>
<evidence type="ECO:0000313" key="9">
    <source>
        <dbReference type="RefSeq" id="XP_034115474.1"/>
    </source>
</evidence>
<dbReference type="InterPro" id="IPR036671">
    <property type="entry name" value="DPH_MB_sf"/>
</dbReference>
<accession>A0A6P8XQL7</accession>
<dbReference type="Gene3D" id="3.10.660.10">
    <property type="entry name" value="DPH Zinc finger"/>
    <property type="match status" value="1"/>
</dbReference>
<dbReference type="PRINTS" id="PR00625">
    <property type="entry name" value="JDOMAIN"/>
</dbReference>
<dbReference type="RefSeq" id="XP_034115474.1">
    <property type="nucleotide sequence ID" value="XM_034259583.2"/>
</dbReference>
<feature type="domain" description="DPH-type MB" evidence="6">
    <location>
        <begin position="103"/>
        <end position="196"/>
    </location>
</feature>
<sequence length="209" mass="24014">MANVNFYELLNVPTTATFEELKRNYKQLILQCHPDKIQQQKQSEESKVGTVTVNANENDPNRESDNSNFNAINKAWNTLKDPIKRKLYDAELLQTKFQTHINIYATIALSDMQRVQVMEDEEEERAETNKSEKETATLSFAYAYNCRCGGQYVLDDESAQQQQQQQVREGESEHLKASEMIVECSECSLMIIVKPVANKQYTADMTINV</sequence>
<evidence type="ECO:0000259" key="5">
    <source>
        <dbReference type="PROSITE" id="PS50076"/>
    </source>
</evidence>
<evidence type="ECO:0000313" key="8">
    <source>
        <dbReference type="RefSeq" id="XP_034115473.1"/>
    </source>
</evidence>
<keyword evidence="3" id="KW-0862">Zinc</keyword>
<keyword evidence="2" id="KW-0479">Metal-binding</keyword>
<dbReference type="InterPro" id="IPR001623">
    <property type="entry name" value="DnaJ_domain"/>
</dbReference>
<dbReference type="SUPFAM" id="SSF46565">
    <property type="entry name" value="Chaperone J-domain"/>
    <property type="match status" value="1"/>
</dbReference>
<keyword evidence="7" id="KW-1185">Reference proteome</keyword>
<dbReference type="SMART" id="SM00271">
    <property type="entry name" value="DnaJ"/>
    <property type="match status" value="1"/>
</dbReference>
<proteinExistence type="inferred from homology"/>
<dbReference type="InterPro" id="IPR036869">
    <property type="entry name" value="J_dom_sf"/>
</dbReference>
<dbReference type="PANTHER" id="PTHR45255">
    <property type="entry name" value="DNAJ HOMOLOG SUBFAMILY C MEMBER 24"/>
    <property type="match status" value="1"/>
</dbReference>
<gene>
    <name evidence="8 9" type="primary">LOC117575403</name>
</gene>
<dbReference type="PROSITE" id="PS51074">
    <property type="entry name" value="DPH_MB"/>
    <property type="match status" value="1"/>
</dbReference>
<organism evidence="7 8">
    <name type="scientific">Drosophila albomicans</name>
    <name type="common">Fruit fly</name>
    <dbReference type="NCBI Taxonomy" id="7291"/>
    <lineage>
        <taxon>Eukaryota</taxon>
        <taxon>Metazoa</taxon>
        <taxon>Ecdysozoa</taxon>
        <taxon>Arthropoda</taxon>
        <taxon>Hexapoda</taxon>
        <taxon>Insecta</taxon>
        <taxon>Pterygota</taxon>
        <taxon>Neoptera</taxon>
        <taxon>Endopterygota</taxon>
        <taxon>Diptera</taxon>
        <taxon>Brachycera</taxon>
        <taxon>Muscomorpha</taxon>
        <taxon>Ephydroidea</taxon>
        <taxon>Drosophilidae</taxon>
        <taxon>Drosophila</taxon>
    </lineage>
</organism>
<evidence type="ECO:0000259" key="6">
    <source>
        <dbReference type="PROSITE" id="PS51074"/>
    </source>
</evidence>
<feature type="domain" description="J" evidence="5">
    <location>
        <begin position="5"/>
        <end position="92"/>
    </location>
</feature>
<comment type="similarity">
    <text evidence="1">Belongs to the DPH4 family.</text>
</comment>
<name>A0A6P8XQL7_DROAB</name>
<dbReference type="Pfam" id="PF00226">
    <property type="entry name" value="DnaJ"/>
    <property type="match status" value="1"/>
</dbReference>
<reference evidence="8 9" key="1">
    <citation type="submission" date="2025-04" db="UniProtKB">
        <authorList>
            <consortium name="RefSeq"/>
        </authorList>
    </citation>
    <scope>IDENTIFICATION</scope>
    <source>
        <strain evidence="8 9">15112-1751.03</strain>
        <tissue evidence="8 9">Whole Adult</tissue>
    </source>
</reference>
<evidence type="ECO:0000256" key="2">
    <source>
        <dbReference type="ARBA" id="ARBA00022723"/>
    </source>
</evidence>
<dbReference type="CDD" id="cd06257">
    <property type="entry name" value="DnaJ"/>
    <property type="match status" value="1"/>
</dbReference>
<dbReference type="RefSeq" id="XP_034115473.1">
    <property type="nucleotide sequence ID" value="XM_034259582.2"/>
</dbReference>
<dbReference type="InterPro" id="IPR018253">
    <property type="entry name" value="DnaJ_domain_CS"/>
</dbReference>
<dbReference type="PROSITE" id="PS00636">
    <property type="entry name" value="DNAJ_1"/>
    <property type="match status" value="1"/>
</dbReference>
<evidence type="ECO:0000256" key="1">
    <source>
        <dbReference type="ARBA" id="ARBA00006169"/>
    </source>
</evidence>
<evidence type="ECO:0000313" key="7">
    <source>
        <dbReference type="Proteomes" id="UP000515160"/>
    </source>
</evidence>
<protein>
    <submittedName>
        <fullName evidence="8 9">DPH4 homolog</fullName>
    </submittedName>
</protein>
<evidence type="ECO:0000256" key="3">
    <source>
        <dbReference type="ARBA" id="ARBA00022833"/>
    </source>
</evidence>
<evidence type="ECO:0000256" key="4">
    <source>
        <dbReference type="ARBA" id="ARBA00023004"/>
    </source>
</evidence>
<dbReference type="OrthoDB" id="66964at2759"/>
<dbReference type="PANTHER" id="PTHR45255:SF1">
    <property type="entry name" value="DNAJ HOMOLOG SUBFAMILY C MEMBER 24"/>
    <property type="match status" value="1"/>
</dbReference>
<dbReference type="AlphaFoldDB" id="A0A6P8XQL7"/>
<dbReference type="Gene3D" id="1.10.287.110">
    <property type="entry name" value="DnaJ domain"/>
    <property type="match status" value="1"/>
</dbReference>
<dbReference type="Proteomes" id="UP000515160">
    <property type="component" value="Chromosome 2R"/>
</dbReference>
<dbReference type="GO" id="GO:0008198">
    <property type="term" value="F:ferrous iron binding"/>
    <property type="evidence" value="ECO:0007669"/>
    <property type="project" value="TreeGrafter"/>
</dbReference>
<dbReference type="SUPFAM" id="SSF144217">
    <property type="entry name" value="CSL zinc finger"/>
    <property type="match status" value="1"/>
</dbReference>
<dbReference type="CTD" id="40686"/>
<dbReference type="PROSITE" id="PS50076">
    <property type="entry name" value="DNAJ_2"/>
    <property type="match status" value="1"/>
</dbReference>
<dbReference type="GO" id="GO:0001671">
    <property type="term" value="F:ATPase activator activity"/>
    <property type="evidence" value="ECO:0007669"/>
    <property type="project" value="TreeGrafter"/>
</dbReference>
<dbReference type="Pfam" id="PF05207">
    <property type="entry name" value="Zn_ribbon_CSL"/>
    <property type="match status" value="1"/>
</dbReference>
<keyword evidence="4" id="KW-0408">Iron</keyword>
<dbReference type="InterPro" id="IPR007872">
    <property type="entry name" value="DPH_MB_dom"/>
</dbReference>